<comment type="caution">
    <text evidence="1">The sequence shown here is derived from an EMBL/GenBank/DDBJ whole genome shotgun (WGS) entry which is preliminary data.</text>
</comment>
<sequence length="151" mass="17323">MDREETKINLSPHWEFAMEWRGNASDEAFHQFGNHTTSSIVLPSLGAITLEGNTHLQENVFLRALMMTLKRTLTRRSAQRVLSLASRLKRALSSPLTAMKPCPLNNECAFPKKHEKYYRKFDDSDEEKSYLRDPSLLSKKVCIFLYGPSST</sequence>
<evidence type="ECO:0000313" key="1">
    <source>
        <dbReference type="EMBL" id="MCD9638447.1"/>
    </source>
</evidence>
<reference evidence="1 2" key="1">
    <citation type="journal article" date="2021" name="BMC Genomics">
        <title>Datura genome reveals duplications of psychoactive alkaloid biosynthetic genes and high mutation rate following tissue culture.</title>
        <authorList>
            <person name="Rajewski A."/>
            <person name="Carter-House D."/>
            <person name="Stajich J."/>
            <person name="Litt A."/>
        </authorList>
    </citation>
    <scope>NUCLEOTIDE SEQUENCE [LARGE SCALE GENOMIC DNA]</scope>
    <source>
        <strain evidence="1">AR-01</strain>
    </source>
</reference>
<gene>
    <name evidence="1" type="ORF">HAX54_022443</name>
</gene>
<proteinExistence type="predicted"/>
<keyword evidence="2" id="KW-1185">Reference proteome</keyword>
<name>A0ABS8UUK9_DATST</name>
<evidence type="ECO:0000313" key="2">
    <source>
        <dbReference type="Proteomes" id="UP000823775"/>
    </source>
</evidence>
<dbReference type="Proteomes" id="UP000823775">
    <property type="component" value="Unassembled WGS sequence"/>
</dbReference>
<organism evidence="1 2">
    <name type="scientific">Datura stramonium</name>
    <name type="common">Jimsonweed</name>
    <name type="synonym">Common thornapple</name>
    <dbReference type="NCBI Taxonomy" id="4076"/>
    <lineage>
        <taxon>Eukaryota</taxon>
        <taxon>Viridiplantae</taxon>
        <taxon>Streptophyta</taxon>
        <taxon>Embryophyta</taxon>
        <taxon>Tracheophyta</taxon>
        <taxon>Spermatophyta</taxon>
        <taxon>Magnoliopsida</taxon>
        <taxon>eudicotyledons</taxon>
        <taxon>Gunneridae</taxon>
        <taxon>Pentapetalae</taxon>
        <taxon>asterids</taxon>
        <taxon>lamiids</taxon>
        <taxon>Solanales</taxon>
        <taxon>Solanaceae</taxon>
        <taxon>Solanoideae</taxon>
        <taxon>Datureae</taxon>
        <taxon>Datura</taxon>
    </lineage>
</organism>
<accession>A0ABS8UUK9</accession>
<dbReference type="EMBL" id="JACEIK010002703">
    <property type="protein sequence ID" value="MCD9638447.1"/>
    <property type="molecule type" value="Genomic_DNA"/>
</dbReference>
<protein>
    <submittedName>
        <fullName evidence="1">Uncharacterized protein</fullName>
    </submittedName>
</protein>